<keyword evidence="3" id="KW-1185">Reference proteome</keyword>
<proteinExistence type="predicted"/>
<dbReference type="KEGG" id="bda:FSZ17_12430"/>
<evidence type="ECO:0000313" key="3">
    <source>
        <dbReference type="Proteomes" id="UP000321555"/>
    </source>
</evidence>
<dbReference type="EMBL" id="CP042593">
    <property type="protein sequence ID" value="QED47986.1"/>
    <property type="molecule type" value="Genomic_DNA"/>
</dbReference>
<dbReference type="Pfam" id="PF00903">
    <property type="entry name" value="Glyoxalase"/>
    <property type="match status" value="1"/>
</dbReference>
<dbReference type="PROSITE" id="PS51819">
    <property type="entry name" value="VOC"/>
    <property type="match status" value="1"/>
</dbReference>
<dbReference type="Proteomes" id="UP000321555">
    <property type="component" value="Chromosome"/>
</dbReference>
<dbReference type="InterPro" id="IPR029068">
    <property type="entry name" value="Glyas_Bleomycin-R_OHBP_Dase"/>
</dbReference>
<dbReference type="OrthoDB" id="2719609at2"/>
<organism evidence="2 3">
    <name type="scientific">Cytobacillus dafuensis</name>
    <name type="common">Bacillus dafuensis</name>
    <dbReference type="NCBI Taxonomy" id="1742359"/>
    <lineage>
        <taxon>Bacteria</taxon>
        <taxon>Bacillati</taxon>
        <taxon>Bacillota</taxon>
        <taxon>Bacilli</taxon>
        <taxon>Bacillales</taxon>
        <taxon>Bacillaceae</taxon>
        <taxon>Cytobacillus</taxon>
    </lineage>
</organism>
<reference evidence="3" key="1">
    <citation type="submission" date="2019-08" db="EMBL/GenBank/DDBJ databases">
        <authorList>
            <person name="Zheng X."/>
        </authorList>
    </citation>
    <scope>NUCLEOTIDE SEQUENCE [LARGE SCALE GENOMIC DNA]</scope>
    <source>
        <strain evidence="3">FJAT-25496</strain>
    </source>
</reference>
<gene>
    <name evidence="2" type="ORF">FSZ17_12430</name>
</gene>
<dbReference type="SUPFAM" id="SSF54593">
    <property type="entry name" value="Glyoxalase/Bleomycin resistance protein/Dihydroxybiphenyl dioxygenase"/>
    <property type="match status" value="1"/>
</dbReference>
<name>A0A5B8Z961_CYTDA</name>
<sequence length="152" mass="16899">MFHETIELIINGSDSNLNNRRCNKWSIFRNPQVILFSSDVVRAATFYESLGFTESFRVPNDGEPIHIDLVLDDYRIGIASVSSTRDDHSLAHVSHGQLVAVILWTDDTAAAFETVTSNGAKALVSPHEWLGRLLIAWIADPDGNPIQIVQNL</sequence>
<evidence type="ECO:0000259" key="1">
    <source>
        <dbReference type="PROSITE" id="PS51819"/>
    </source>
</evidence>
<accession>A0A5B8Z961</accession>
<dbReference type="InterPro" id="IPR037523">
    <property type="entry name" value="VOC_core"/>
</dbReference>
<evidence type="ECO:0000313" key="2">
    <source>
        <dbReference type="EMBL" id="QED47986.1"/>
    </source>
</evidence>
<protein>
    <submittedName>
        <fullName evidence="2">VOC family protein</fullName>
    </submittedName>
</protein>
<dbReference type="STRING" id="1742359.GCA_001439625_01381"/>
<dbReference type="InterPro" id="IPR004360">
    <property type="entry name" value="Glyas_Fos-R_dOase_dom"/>
</dbReference>
<feature type="domain" description="VOC" evidence="1">
    <location>
        <begin position="29"/>
        <end position="151"/>
    </location>
</feature>
<dbReference type="AlphaFoldDB" id="A0A5B8Z961"/>
<dbReference type="Gene3D" id="3.10.180.10">
    <property type="entry name" value="2,3-Dihydroxybiphenyl 1,2-Dioxygenase, domain 1"/>
    <property type="match status" value="1"/>
</dbReference>